<dbReference type="PIRSF" id="PIRSF034934">
    <property type="entry name" value="AbiF_AbiD"/>
    <property type="match status" value="1"/>
</dbReference>
<organism evidence="1">
    <name type="scientific">hydrothermal vent metagenome</name>
    <dbReference type="NCBI Taxonomy" id="652676"/>
    <lineage>
        <taxon>unclassified sequences</taxon>
        <taxon>metagenomes</taxon>
        <taxon>ecological metagenomes</taxon>
    </lineage>
</organism>
<sequence>MPYEKPWTSFEKQLGILKERGLSITDESKSLDALKRIGYYRLSGYWYPFKKRSGVCCDVMNPINIKVQQKKSIKEKTEKIVLDVFLNEATFENAVKLYIFDKKLRLLVLDAIERIEIALRVDISHTLGELDRFAYLEANHLSNDFTQKIDNKTGVSSHMTWVQNHAKLINRSKDEFMKSYKTKYGLPVPIWIACEVWDFGTLSKLFSGLKPEHQIKIARKYGISDGAVFGSWLKSLNYLRNVCAHHSRLWNRNIVVQPKKPPEGDAPLFECAWQNSHTQARVFLLLYITQFLLTKIHPSSSWWTRLVALIDKDFPNLDQLNIDLKNMGEIEGWRDWRW</sequence>
<reference evidence="1" key="1">
    <citation type="submission" date="2018-06" db="EMBL/GenBank/DDBJ databases">
        <authorList>
            <person name="Zhirakovskaya E."/>
        </authorList>
    </citation>
    <scope>NUCLEOTIDE SEQUENCE</scope>
</reference>
<dbReference type="Pfam" id="PF07751">
    <property type="entry name" value="Abi_2"/>
    <property type="match status" value="1"/>
</dbReference>
<proteinExistence type="predicted"/>
<dbReference type="InterPro" id="IPR017034">
    <property type="entry name" value="Abi_system_AbiD/AbiF"/>
</dbReference>
<dbReference type="InterPro" id="IPR011664">
    <property type="entry name" value="Abi_system_AbiD/AbiF-like"/>
</dbReference>
<gene>
    <name evidence="1" type="ORF">MNBD_GAMMA03-1767</name>
</gene>
<accession>A0A3B0VRQ4</accession>
<evidence type="ECO:0000313" key="1">
    <source>
        <dbReference type="EMBL" id="VAW46295.1"/>
    </source>
</evidence>
<name>A0A3B0VRQ4_9ZZZZ</name>
<dbReference type="EMBL" id="UOFC01000093">
    <property type="protein sequence ID" value="VAW46295.1"/>
    <property type="molecule type" value="Genomic_DNA"/>
</dbReference>
<protein>
    <submittedName>
        <fullName evidence="1">Abortive infection bacteriophage resistance protein</fullName>
    </submittedName>
</protein>
<dbReference type="AlphaFoldDB" id="A0A3B0VRQ4"/>